<feature type="compositionally biased region" description="Low complexity" evidence="5">
    <location>
        <begin position="365"/>
        <end position="375"/>
    </location>
</feature>
<dbReference type="GO" id="GO:0030688">
    <property type="term" value="C:preribosome, small subunit precursor"/>
    <property type="evidence" value="ECO:0007669"/>
    <property type="project" value="InterPro"/>
</dbReference>
<feature type="compositionally biased region" description="Acidic residues" evidence="5">
    <location>
        <begin position="256"/>
        <end position="269"/>
    </location>
</feature>
<dbReference type="PANTHER" id="PTHR13026:SF0">
    <property type="entry name" value="RIBOSOMAL RNA PROCESSING 1B"/>
    <property type="match status" value="1"/>
</dbReference>
<comment type="caution">
    <text evidence="6">The sequence shown here is derived from an EMBL/GenBank/DDBJ whole genome shotgun (WGS) entry which is preliminary data.</text>
</comment>
<dbReference type="Pfam" id="PF05997">
    <property type="entry name" value="Nop52"/>
    <property type="match status" value="1"/>
</dbReference>
<name>A0A7K4JGC2_GEOCA</name>
<feature type="region of interest" description="Disordered" evidence="5">
    <location>
        <begin position="254"/>
        <end position="445"/>
    </location>
</feature>
<dbReference type="AlphaFoldDB" id="A0A7K4JGC2"/>
<dbReference type="GO" id="GO:0005634">
    <property type="term" value="C:nucleus"/>
    <property type="evidence" value="ECO:0007669"/>
    <property type="project" value="UniProtKB-SubCell"/>
</dbReference>
<accession>A0A7K4JGC2</accession>
<feature type="region of interest" description="Disordered" evidence="5">
    <location>
        <begin position="467"/>
        <end position="490"/>
    </location>
</feature>
<dbReference type="OrthoDB" id="2019504at2759"/>
<reference evidence="6 7" key="1">
    <citation type="submission" date="2019-09" db="EMBL/GenBank/DDBJ databases">
        <title>Bird 10,000 Genomes (B10K) Project - Family phase.</title>
        <authorList>
            <person name="Zhang G."/>
        </authorList>
    </citation>
    <scope>NUCLEOTIDE SEQUENCE [LARGE SCALE GENOMIC DNA]</scope>
    <source>
        <strain evidence="6">B10K-CU-031-07</strain>
        <tissue evidence="6">Muscle</tissue>
    </source>
</reference>
<dbReference type="EMBL" id="VWPV01024462">
    <property type="protein sequence ID" value="NWH64382.1"/>
    <property type="molecule type" value="Genomic_DNA"/>
</dbReference>
<protein>
    <submittedName>
        <fullName evidence="6">RRP1B protein</fullName>
    </submittedName>
</protein>
<dbReference type="Proteomes" id="UP000531151">
    <property type="component" value="Unassembled WGS sequence"/>
</dbReference>
<evidence type="ECO:0000256" key="5">
    <source>
        <dbReference type="SAM" id="MobiDB-lite"/>
    </source>
</evidence>
<evidence type="ECO:0000256" key="3">
    <source>
        <dbReference type="ARBA" id="ARBA00022552"/>
    </source>
</evidence>
<feature type="compositionally biased region" description="Basic and acidic residues" evidence="5">
    <location>
        <begin position="166"/>
        <end position="176"/>
    </location>
</feature>
<evidence type="ECO:0000313" key="6">
    <source>
        <dbReference type="EMBL" id="NWH64382.1"/>
    </source>
</evidence>
<keyword evidence="7" id="KW-1185">Reference proteome</keyword>
<feature type="compositionally biased region" description="Acidic residues" evidence="5">
    <location>
        <begin position="290"/>
        <end position="299"/>
    </location>
</feature>
<gene>
    <name evidence="6" type="primary">Rrp1b</name>
    <name evidence="6" type="ORF">GEOCAL_R11989</name>
</gene>
<sequence length="675" mass="75240">MHIFSYSLPGHLFIQTFWQTMNREWNGIDNLRLDKYYMLMRRILRQSFEVLKRNEWDESIIEQLLQLLMKEVMDSDSNAPMGIKLHFIDIYLDELAKVGAKELTADQNLKFIEPFCKIAAKSKDRGMLPAVATGIFELIVDQSPYAIEDLMKELGSNSDEEDVSEDDKQGSEEVLKTKADRCLSRKSAQSSEKTEDIHENADDGIGAVLQFDYKAVADKLFELASKKNTPSLNRKRLYKLVKKFQDLAEGIFPQDFPEDVSTDEDDDDEFSRRRRKKKALKPWEKNKLEEVEDLEDEQEISSTKEASAHQKKRKKRKKRGSPSAPSGTADGNHEEEIAETSGSNVFSQGKGLENNKERKKKKLLLNETTNAATDTAENHIISVQSSPTDAEQSKKFHLKKTNPKVQSVPIEPACQNGPAKAKASETEDVSPSVTPLTPKAVKKKQKAGAVLVNGHVLLQQNDMKSNREGLLGTLPGDAGSESTPSKKAKLKTKTKLVDLEGMKGSSQKAAMLKKKRKVKEVLNSVEANGVLETACKKSRKGESSAALSSLKKKKAKPGSDFVKFEKSTSPKPVFFRKAKGTISSTRASLQLNKLQSSGSKKVTFGLNKNMTAEFKKTDKSILVSPEGPSRVAFNPEQKPRHGVLKSPTGTPTGQPQMKKPFTVSAKKRPTAMDFF</sequence>
<feature type="non-terminal residue" evidence="6">
    <location>
        <position position="675"/>
    </location>
</feature>
<evidence type="ECO:0000256" key="1">
    <source>
        <dbReference type="ARBA" id="ARBA00004123"/>
    </source>
</evidence>
<comment type="subcellular location">
    <subcellularLocation>
        <location evidence="1">Nucleus</location>
    </subcellularLocation>
</comment>
<feature type="region of interest" description="Disordered" evidence="5">
    <location>
        <begin position="624"/>
        <end position="675"/>
    </location>
</feature>
<comment type="similarity">
    <text evidence="2">Belongs to the RRP1 family.</text>
</comment>
<organism evidence="6 7">
    <name type="scientific">Geococcyx californianus</name>
    <name type="common">Greater roadrunner</name>
    <name type="synonym">Saurothera californiana</name>
    <dbReference type="NCBI Taxonomy" id="8947"/>
    <lineage>
        <taxon>Eukaryota</taxon>
        <taxon>Metazoa</taxon>
        <taxon>Chordata</taxon>
        <taxon>Craniata</taxon>
        <taxon>Vertebrata</taxon>
        <taxon>Euteleostomi</taxon>
        <taxon>Archelosauria</taxon>
        <taxon>Archosauria</taxon>
        <taxon>Dinosauria</taxon>
        <taxon>Saurischia</taxon>
        <taxon>Theropoda</taxon>
        <taxon>Coelurosauria</taxon>
        <taxon>Aves</taxon>
        <taxon>Neognathae</taxon>
        <taxon>Neoaves</taxon>
        <taxon>Otidimorphae</taxon>
        <taxon>Cuculiformes</taxon>
        <taxon>Neomorphidae</taxon>
        <taxon>Geococcyx</taxon>
    </lineage>
</organism>
<dbReference type="InterPro" id="IPR010301">
    <property type="entry name" value="RRP1"/>
</dbReference>
<evidence type="ECO:0000256" key="2">
    <source>
        <dbReference type="ARBA" id="ARBA00006374"/>
    </source>
</evidence>
<feature type="region of interest" description="Disordered" evidence="5">
    <location>
        <begin position="156"/>
        <end position="176"/>
    </location>
</feature>
<keyword evidence="3" id="KW-0698">rRNA processing</keyword>
<evidence type="ECO:0000313" key="7">
    <source>
        <dbReference type="Proteomes" id="UP000531151"/>
    </source>
</evidence>
<feature type="non-terminal residue" evidence="6">
    <location>
        <position position="1"/>
    </location>
</feature>
<evidence type="ECO:0000256" key="4">
    <source>
        <dbReference type="ARBA" id="ARBA00023242"/>
    </source>
</evidence>
<dbReference type="GO" id="GO:0006364">
    <property type="term" value="P:rRNA processing"/>
    <property type="evidence" value="ECO:0007669"/>
    <property type="project" value="UniProtKB-KW"/>
</dbReference>
<proteinExistence type="inferred from homology"/>
<feature type="compositionally biased region" description="Basic residues" evidence="5">
    <location>
        <begin position="309"/>
        <end position="320"/>
    </location>
</feature>
<feature type="compositionally biased region" description="Polar residues" evidence="5">
    <location>
        <begin position="381"/>
        <end position="390"/>
    </location>
</feature>
<keyword evidence="4" id="KW-0539">Nucleus</keyword>
<dbReference type="PANTHER" id="PTHR13026">
    <property type="entry name" value="NNP-1 PROTEIN NOVEL NUCLEAR PROTEIN 1 NOP52"/>
    <property type="match status" value="1"/>
</dbReference>